<dbReference type="PANTHER" id="PTHR43156:SF2">
    <property type="entry name" value="STAGE II SPORULATION PROTEIN E"/>
    <property type="match status" value="1"/>
</dbReference>
<dbReference type="AlphaFoldDB" id="T2GAB5"/>
<dbReference type="InterPro" id="IPR036457">
    <property type="entry name" value="PPM-type-like_dom_sf"/>
</dbReference>
<dbReference type="KEGG" id="dgg:DGI_1250"/>
<dbReference type="InterPro" id="IPR052016">
    <property type="entry name" value="Bact_Sigma-Reg"/>
</dbReference>
<dbReference type="Pfam" id="PF00672">
    <property type="entry name" value="HAMP"/>
    <property type="match status" value="1"/>
</dbReference>
<dbReference type="SMART" id="SM00304">
    <property type="entry name" value="HAMP"/>
    <property type="match status" value="1"/>
</dbReference>
<evidence type="ECO:0000256" key="2">
    <source>
        <dbReference type="SAM" id="MobiDB-lite"/>
    </source>
</evidence>
<keyword evidence="3" id="KW-0472">Membrane</keyword>
<proteinExistence type="predicted"/>
<feature type="compositionally biased region" description="Acidic residues" evidence="2">
    <location>
        <begin position="679"/>
        <end position="690"/>
    </location>
</feature>
<feature type="compositionally biased region" description="Polar residues" evidence="2">
    <location>
        <begin position="693"/>
        <end position="703"/>
    </location>
</feature>
<sequence length="703" mass="76787">MHLRWKLLILLLLFAVAPMLASRLYNARAFQDMRLDLVRQTNATLVERARQAVTMQVLDHARHIRLQEELLELAVQMQAAGLAWEQGKLPGPGGMLLRPGMFRHRMPDAAPPSSPGPASPPDTVFEAVASRFGQRLLWQAARLPDAPFTVYPPPATRHDAVTLAHLLEALPRSDQPFWSDPFQDPLSGQLALAVSMGNATTSFAVCVVAAHTLLHGGGHLDNLSPRLETMLVRPDPGGSGLQALAVQERPQGEGHDTLSMDWRQGKTVIAGGERMLADLQAERAGSAILKREEAPNEPAMLWAYAPLGRDRLSLLACLPLDDVTAETVAMQSFIDRRLAALRAFSASSFAVLMVLAFCCSLIVSRRMHQRVMRLLHGFAQVARGNFAVRVDATSRDELGQLARSFNAMVPALEERFRIMEALDLAHAMQQRLLPQAPPVVPGLELAGACLYCEATGGDFYDFLTPSARAVDVVVGDVTGHGLSAALLMATTRASLRQRAALRSVCCGEVRLACNINDVNRQLCRDLALSGNFVTLACLRIIPRTGEMAWIRAGHDPALLYNPADHSFLELGGAGIPLGVEEQWRYEEQAHLLPADHILAIGTDGIWETQNPAGERYGKTRFRAALQRLTTPEATLQEILDGLLQDVAGFRRHVPQEDDVTLVLLRRRLLATLPGNLLDADPDDDDADGEDTTCRANLSGGPSR</sequence>
<evidence type="ECO:0000313" key="5">
    <source>
        <dbReference type="EMBL" id="AGW13104.1"/>
    </source>
</evidence>
<feature type="region of interest" description="Disordered" evidence="2">
    <location>
        <begin position="675"/>
        <end position="703"/>
    </location>
</feature>
<evidence type="ECO:0000256" key="3">
    <source>
        <dbReference type="SAM" id="Phobius"/>
    </source>
</evidence>
<keyword evidence="3" id="KW-1133">Transmembrane helix</keyword>
<keyword evidence="1" id="KW-0378">Hydrolase</keyword>
<accession>T2GAB5</accession>
<dbReference type="PANTHER" id="PTHR43156">
    <property type="entry name" value="STAGE II SPORULATION PROTEIN E-RELATED"/>
    <property type="match status" value="1"/>
</dbReference>
<dbReference type="PROSITE" id="PS50885">
    <property type="entry name" value="HAMP"/>
    <property type="match status" value="1"/>
</dbReference>
<dbReference type="InterPro" id="IPR003660">
    <property type="entry name" value="HAMP_dom"/>
</dbReference>
<dbReference type="Proteomes" id="UP000016587">
    <property type="component" value="Chromosome"/>
</dbReference>
<evidence type="ECO:0000313" key="6">
    <source>
        <dbReference type="Proteomes" id="UP000016587"/>
    </source>
</evidence>
<feature type="domain" description="HAMP" evidence="4">
    <location>
        <begin position="365"/>
        <end position="417"/>
    </location>
</feature>
<dbReference type="CDD" id="cd06225">
    <property type="entry name" value="HAMP"/>
    <property type="match status" value="1"/>
</dbReference>
<dbReference type="GO" id="GO:0016791">
    <property type="term" value="F:phosphatase activity"/>
    <property type="evidence" value="ECO:0007669"/>
    <property type="project" value="TreeGrafter"/>
</dbReference>
<reference evidence="6" key="2">
    <citation type="submission" date="2013-07" db="EMBL/GenBank/DDBJ databases">
        <authorList>
            <person name="Morais-Silva F.O."/>
            <person name="Rezende A.M."/>
            <person name="Pimentel C."/>
            <person name="Resende D.M."/>
            <person name="Santos C.I."/>
            <person name="Clemente C."/>
            <person name="de Oliveira L.M."/>
            <person name="da Silva S.M."/>
            <person name="Costa D.A."/>
            <person name="Varela-Raposo A."/>
            <person name="Horacio E.C.A."/>
            <person name="Matos M."/>
            <person name="Flores O."/>
            <person name="Ruiz J.C."/>
            <person name="Rodrigues-Pousada C."/>
        </authorList>
    </citation>
    <scope>NUCLEOTIDE SEQUENCE [LARGE SCALE GENOMIC DNA]</scope>
    <source>
        <strain evidence="6">ATCC 19364 / DSM 1382 / NCIMB 9332 / VKM B-1759</strain>
    </source>
</reference>
<dbReference type="GO" id="GO:0016020">
    <property type="term" value="C:membrane"/>
    <property type="evidence" value="ECO:0007669"/>
    <property type="project" value="InterPro"/>
</dbReference>
<reference evidence="5 6" key="1">
    <citation type="journal article" date="2013" name="J. Bacteriol.">
        <title>Roles of HynAB and Ech, the only two hydrogenases found in the model sulfate reducer Desulfovibrio gigas.</title>
        <authorList>
            <person name="Morais-Silva F.O."/>
            <person name="Santos C.I."/>
            <person name="Rodrigues R."/>
            <person name="Pereira I.A."/>
            <person name="Rodrigues-Pousada C."/>
        </authorList>
    </citation>
    <scope>NUCLEOTIDE SEQUENCE [LARGE SCALE GENOMIC DNA]</scope>
    <source>
        <strain evidence="6">ATCC 19364 / DSM 1382 / NCIMB 9332 / VKM B-1759</strain>
    </source>
</reference>
<keyword evidence="6" id="KW-1185">Reference proteome</keyword>
<dbReference type="eggNOG" id="COG2208">
    <property type="taxonomic scope" value="Bacteria"/>
</dbReference>
<dbReference type="Gene3D" id="6.10.340.10">
    <property type="match status" value="1"/>
</dbReference>
<evidence type="ECO:0000259" key="4">
    <source>
        <dbReference type="PROSITE" id="PS50885"/>
    </source>
</evidence>
<dbReference type="SUPFAM" id="SSF158472">
    <property type="entry name" value="HAMP domain-like"/>
    <property type="match status" value="1"/>
</dbReference>
<dbReference type="GO" id="GO:0007165">
    <property type="term" value="P:signal transduction"/>
    <property type="evidence" value="ECO:0007669"/>
    <property type="project" value="InterPro"/>
</dbReference>
<organism evidence="5 6">
    <name type="scientific">Megalodesulfovibrio gigas (strain ATCC 19364 / DSM 1382 / NCIMB 9332 / VKM B-1759)</name>
    <name type="common">Desulfovibrio gigas</name>
    <dbReference type="NCBI Taxonomy" id="1121448"/>
    <lineage>
        <taxon>Bacteria</taxon>
        <taxon>Pseudomonadati</taxon>
        <taxon>Thermodesulfobacteriota</taxon>
        <taxon>Desulfovibrionia</taxon>
        <taxon>Desulfovibrionales</taxon>
        <taxon>Desulfovibrionaceae</taxon>
        <taxon>Megalodesulfovibrio</taxon>
    </lineage>
</organism>
<dbReference type="PATRIC" id="fig|1121448.10.peg.1245"/>
<dbReference type="OrthoDB" id="343514at2"/>
<evidence type="ECO:0000256" key="1">
    <source>
        <dbReference type="ARBA" id="ARBA00022801"/>
    </source>
</evidence>
<dbReference type="eggNOG" id="COG2972">
    <property type="taxonomic scope" value="Bacteria"/>
</dbReference>
<protein>
    <submittedName>
        <fullName evidence="5">Putative HAMP domain protein</fullName>
    </submittedName>
</protein>
<dbReference type="Gene3D" id="3.60.40.10">
    <property type="entry name" value="PPM-type phosphatase domain"/>
    <property type="match status" value="1"/>
</dbReference>
<dbReference type="Pfam" id="PF07228">
    <property type="entry name" value="SpoIIE"/>
    <property type="match status" value="1"/>
</dbReference>
<dbReference type="InterPro" id="IPR001932">
    <property type="entry name" value="PPM-type_phosphatase-like_dom"/>
</dbReference>
<dbReference type="RefSeq" id="WP_021759887.1">
    <property type="nucleotide sequence ID" value="NC_022444.1"/>
</dbReference>
<dbReference type="HOGENOM" id="CLU_020306_1_0_7"/>
<dbReference type="SMART" id="SM00331">
    <property type="entry name" value="PP2C_SIG"/>
    <property type="match status" value="1"/>
</dbReference>
<dbReference type="EMBL" id="CP006585">
    <property type="protein sequence ID" value="AGW13104.1"/>
    <property type="molecule type" value="Genomic_DNA"/>
</dbReference>
<dbReference type="STRING" id="1121448.DGI_1250"/>
<keyword evidence="3" id="KW-0812">Transmembrane</keyword>
<gene>
    <name evidence="5" type="ORF">DGI_1250</name>
</gene>
<feature type="transmembrane region" description="Helical" evidence="3">
    <location>
        <begin position="339"/>
        <end position="363"/>
    </location>
</feature>
<name>T2GAB5_MEGG1</name>